<evidence type="ECO:0000313" key="6">
    <source>
        <dbReference type="EMBL" id="KAB7459766.1"/>
    </source>
</evidence>
<dbReference type="AlphaFoldDB" id="A0A7J5TG84"/>
<evidence type="ECO:0000256" key="1">
    <source>
        <dbReference type="ARBA" id="ARBA00009437"/>
    </source>
</evidence>
<dbReference type="PROSITE" id="PS50931">
    <property type="entry name" value="HTH_LYSR"/>
    <property type="match status" value="1"/>
</dbReference>
<organism evidence="6 7">
    <name type="scientific">Bifidobacterium dentium</name>
    <dbReference type="NCBI Taxonomy" id="1689"/>
    <lineage>
        <taxon>Bacteria</taxon>
        <taxon>Bacillati</taxon>
        <taxon>Actinomycetota</taxon>
        <taxon>Actinomycetes</taxon>
        <taxon>Bifidobacteriales</taxon>
        <taxon>Bifidobacteriaceae</taxon>
        <taxon>Bifidobacterium</taxon>
    </lineage>
</organism>
<comment type="similarity">
    <text evidence="1">Belongs to the LysR transcriptional regulatory family.</text>
</comment>
<accession>A0A7J5TG84</accession>
<gene>
    <name evidence="6" type="ORF">GBB04_08745</name>
</gene>
<proteinExistence type="inferred from homology"/>
<dbReference type="GO" id="GO:0005829">
    <property type="term" value="C:cytosol"/>
    <property type="evidence" value="ECO:0007669"/>
    <property type="project" value="TreeGrafter"/>
</dbReference>
<dbReference type="Pfam" id="PF00126">
    <property type="entry name" value="HTH_1"/>
    <property type="match status" value="1"/>
</dbReference>
<dbReference type="CDD" id="cd05466">
    <property type="entry name" value="PBP2_LTTR_substrate"/>
    <property type="match status" value="1"/>
</dbReference>
<feature type="domain" description="HTH lysR-type" evidence="5">
    <location>
        <begin position="11"/>
        <end position="67"/>
    </location>
</feature>
<comment type="caution">
    <text evidence="6">The sequence shown here is derived from an EMBL/GenBank/DDBJ whole genome shotgun (WGS) entry which is preliminary data.</text>
</comment>
<evidence type="ECO:0000259" key="5">
    <source>
        <dbReference type="PROSITE" id="PS50931"/>
    </source>
</evidence>
<dbReference type="InterPro" id="IPR036388">
    <property type="entry name" value="WH-like_DNA-bd_sf"/>
</dbReference>
<keyword evidence="3" id="KW-0238">DNA-binding</keyword>
<dbReference type="InterPro" id="IPR000847">
    <property type="entry name" value="LysR_HTH_N"/>
</dbReference>
<dbReference type="PANTHER" id="PTHR30419">
    <property type="entry name" value="HTH-TYPE TRANSCRIPTIONAL REGULATOR YBHD"/>
    <property type="match status" value="1"/>
</dbReference>
<dbReference type="SUPFAM" id="SSF46785">
    <property type="entry name" value="Winged helix' DNA-binding domain"/>
    <property type="match status" value="1"/>
</dbReference>
<reference evidence="6 7" key="1">
    <citation type="journal article" date="2019" name="Nat. Med.">
        <title>A library of human gut bacterial isolates paired with longitudinal multiomics data enables mechanistic microbiome research.</title>
        <authorList>
            <person name="Poyet M."/>
            <person name="Groussin M."/>
            <person name="Gibbons S.M."/>
            <person name="Avila-Pacheco J."/>
            <person name="Jiang X."/>
            <person name="Kearney S.M."/>
            <person name="Perrotta A.R."/>
            <person name="Berdy B."/>
            <person name="Zhao S."/>
            <person name="Lieberman T.D."/>
            <person name="Swanson P.K."/>
            <person name="Smith M."/>
            <person name="Roesemann S."/>
            <person name="Alexander J.E."/>
            <person name="Rich S.A."/>
            <person name="Livny J."/>
            <person name="Vlamakis H."/>
            <person name="Clish C."/>
            <person name="Bullock K."/>
            <person name="Deik A."/>
            <person name="Scott J."/>
            <person name="Pierce K.A."/>
            <person name="Xavier R.J."/>
            <person name="Alm E.J."/>
        </authorList>
    </citation>
    <scope>NUCLEOTIDE SEQUENCE [LARGE SCALE GENOMIC DNA]</scope>
    <source>
        <strain evidence="6 7">BIOML-A2</strain>
    </source>
</reference>
<dbReference type="InterPro" id="IPR036390">
    <property type="entry name" value="WH_DNA-bd_sf"/>
</dbReference>
<keyword evidence="2" id="KW-0805">Transcription regulation</keyword>
<evidence type="ECO:0000256" key="3">
    <source>
        <dbReference type="ARBA" id="ARBA00023125"/>
    </source>
</evidence>
<dbReference type="InterPro" id="IPR050950">
    <property type="entry name" value="HTH-type_LysR_regulators"/>
</dbReference>
<dbReference type="SUPFAM" id="SSF53850">
    <property type="entry name" value="Periplasmic binding protein-like II"/>
    <property type="match status" value="1"/>
</dbReference>
<dbReference type="Gene3D" id="3.40.190.290">
    <property type="match status" value="1"/>
</dbReference>
<dbReference type="Gene3D" id="1.10.10.10">
    <property type="entry name" value="Winged helix-like DNA-binding domain superfamily/Winged helix DNA-binding domain"/>
    <property type="match status" value="1"/>
</dbReference>
<dbReference type="GO" id="GO:0003677">
    <property type="term" value="F:DNA binding"/>
    <property type="evidence" value="ECO:0007669"/>
    <property type="project" value="UniProtKB-KW"/>
</dbReference>
<dbReference type="PRINTS" id="PR00039">
    <property type="entry name" value="HTHLYSR"/>
</dbReference>
<evidence type="ECO:0000256" key="4">
    <source>
        <dbReference type="ARBA" id="ARBA00023163"/>
    </source>
</evidence>
<dbReference type="Pfam" id="PF03466">
    <property type="entry name" value="LysR_substrate"/>
    <property type="match status" value="1"/>
</dbReference>
<dbReference type="EMBL" id="WDPD01000010">
    <property type="protein sequence ID" value="KAB7459766.1"/>
    <property type="molecule type" value="Genomic_DNA"/>
</dbReference>
<name>A0A7J5TG84_9BIFI</name>
<keyword evidence="4" id="KW-0804">Transcription</keyword>
<evidence type="ECO:0000256" key="2">
    <source>
        <dbReference type="ARBA" id="ARBA00023015"/>
    </source>
</evidence>
<sequence length="323" mass="36339">MIRVTGKILCMNFLSMDYFIMVAKERSFTKAAKRLGITQQTLSAHIASLEREVGCELFVRHVPLELTYAGETFLRYATDFQHDHTMMMQEFDDIVHDETGILRVAVAHTRERTIMPRIIAAYQRKRPGIMVDMIEGANEQHARRLVDGEVDIAIAHFDRAPVGVELVDFYDEEMVLIVSNRLWMSAVAGGSACGIGSDEAERRIAQGDCLPLKDCPFILGQPDDIDGHIAAELFRRAGFRPQVKARSGNLQTALALTQFGVGASLTIRQFLDEMLDDEARRSLRVLPIGEDARYAISFGVRRQSYQWSAITDFIQVAREILAS</sequence>
<protein>
    <submittedName>
        <fullName evidence="6">LysR family transcriptional regulator</fullName>
    </submittedName>
</protein>
<dbReference type="InterPro" id="IPR005119">
    <property type="entry name" value="LysR_subst-bd"/>
</dbReference>
<dbReference type="GO" id="GO:0003700">
    <property type="term" value="F:DNA-binding transcription factor activity"/>
    <property type="evidence" value="ECO:0007669"/>
    <property type="project" value="InterPro"/>
</dbReference>
<evidence type="ECO:0000313" key="7">
    <source>
        <dbReference type="Proteomes" id="UP000429211"/>
    </source>
</evidence>
<dbReference type="Proteomes" id="UP000429211">
    <property type="component" value="Unassembled WGS sequence"/>
</dbReference>